<evidence type="ECO:0000256" key="1">
    <source>
        <dbReference type="ARBA" id="ARBA00011073"/>
    </source>
</evidence>
<dbReference type="AlphaFoldDB" id="A0A8T2QED2"/>
<dbReference type="SUPFAM" id="SSF54897">
    <property type="entry name" value="Protease propeptides/inhibitors"/>
    <property type="match status" value="1"/>
</dbReference>
<keyword evidence="6" id="KW-1185">Reference proteome</keyword>
<evidence type="ECO:0000259" key="4">
    <source>
        <dbReference type="Pfam" id="PF05922"/>
    </source>
</evidence>
<dbReference type="InterPro" id="IPR010259">
    <property type="entry name" value="S8pro/Inhibitor_I9"/>
</dbReference>
<dbReference type="Proteomes" id="UP000825935">
    <property type="component" value="Chromosome 35"/>
</dbReference>
<sequence length="97" mass="10658">MVEEAKVYIVYMERQERASPETLESSHLQILTSLLGSEEAAMAALLYSYKTTVNGFSAKLTSAQAEELRGKPGVLQVTESQTFQLQGETATTKPNVM</sequence>
<reference evidence="5" key="1">
    <citation type="submission" date="2021-08" db="EMBL/GenBank/DDBJ databases">
        <title>WGS assembly of Ceratopteris richardii.</title>
        <authorList>
            <person name="Marchant D.B."/>
            <person name="Chen G."/>
            <person name="Jenkins J."/>
            <person name="Shu S."/>
            <person name="Leebens-Mack J."/>
            <person name="Grimwood J."/>
            <person name="Schmutz J."/>
            <person name="Soltis P."/>
            <person name="Soltis D."/>
            <person name="Chen Z.-H."/>
        </authorList>
    </citation>
    <scope>NUCLEOTIDE SEQUENCE</scope>
    <source>
        <strain evidence="5">Whitten #5841</strain>
        <tissue evidence="5">Leaf</tissue>
    </source>
</reference>
<dbReference type="OMA" id="YIAYLEC"/>
<dbReference type="InterPro" id="IPR037045">
    <property type="entry name" value="S8pro/Inhibitor_I9_sf"/>
</dbReference>
<keyword evidence="3" id="KW-0720">Serine protease</keyword>
<dbReference type="Pfam" id="PF05922">
    <property type="entry name" value="Inhibitor_I9"/>
    <property type="match status" value="1"/>
</dbReference>
<accession>A0A8T2QED2</accession>
<dbReference type="Gene3D" id="3.30.70.80">
    <property type="entry name" value="Peptidase S8 propeptide/proteinase inhibitor I9"/>
    <property type="match status" value="1"/>
</dbReference>
<evidence type="ECO:0000313" key="5">
    <source>
        <dbReference type="EMBL" id="KAH7282044.1"/>
    </source>
</evidence>
<comment type="caution">
    <text evidence="5">The sequence shown here is derived from an EMBL/GenBank/DDBJ whole genome shotgun (WGS) entry which is preliminary data.</text>
</comment>
<dbReference type="OrthoDB" id="687377at2759"/>
<proteinExistence type="inferred from homology"/>
<comment type="similarity">
    <text evidence="1">Belongs to the peptidase S8 family.</text>
</comment>
<dbReference type="PANTHER" id="PTHR48222">
    <property type="entry name" value="PROTEINASE INHIBITOR, PROPEPTIDE"/>
    <property type="match status" value="1"/>
</dbReference>
<keyword evidence="3" id="KW-0378">Hydrolase</keyword>
<dbReference type="PANTHER" id="PTHR48222:SF4">
    <property type="entry name" value="PROTEINASE INHIBITOR, PROPEPTIDE"/>
    <property type="match status" value="1"/>
</dbReference>
<dbReference type="GO" id="GO:0008236">
    <property type="term" value="F:serine-type peptidase activity"/>
    <property type="evidence" value="ECO:0007669"/>
    <property type="project" value="UniProtKB-KW"/>
</dbReference>
<evidence type="ECO:0000256" key="2">
    <source>
        <dbReference type="ARBA" id="ARBA00022670"/>
    </source>
</evidence>
<dbReference type="GO" id="GO:0006508">
    <property type="term" value="P:proteolysis"/>
    <property type="evidence" value="ECO:0007669"/>
    <property type="project" value="UniProtKB-KW"/>
</dbReference>
<dbReference type="FunFam" id="3.30.70.80:FF:000002">
    <property type="entry name" value="Subtilisin-like protease SBT5.3"/>
    <property type="match status" value="1"/>
</dbReference>
<gene>
    <name evidence="5" type="ORF">KP509_35G009600</name>
</gene>
<evidence type="ECO:0000313" key="6">
    <source>
        <dbReference type="Proteomes" id="UP000825935"/>
    </source>
</evidence>
<dbReference type="EMBL" id="CM035440">
    <property type="protein sequence ID" value="KAH7282044.1"/>
    <property type="molecule type" value="Genomic_DNA"/>
</dbReference>
<protein>
    <recommendedName>
        <fullName evidence="4">Inhibitor I9 domain-containing protein</fullName>
    </recommendedName>
</protein>
<evidence type="ECO:0000256" key="3">
    <source>
        <dbReference type="ARBA" id="ARBA00022825"/>
    </source>
</evidence>
<keyword evidence="2" id="KW-0645">Protease</keyword>
<feature type="domain" description="Inhibitor I9" evidence="4">
    <location>
        <begin position="7"/>
        <end position="86"/>
    </location>
</feature>
<name>A0A8T2QED2_CERRI</name>
<organism evidence="5 6">
    <name type="scientific">Ceratopteris richardii</name>
    <name type="common">Triangle waterfern</name>
    <dbReference type="NCBI Taxonomy" id="49495"/>
    <lineage>
        <taxon>Eukaryota</taxon>
        <taxon>Viridiplantae</taxon>
        <taxon>Streptophyta</taxon>
        <taxon>Embryophyta</taxon>
        <taxon>Tracheophyta</taxon>
        <taxon>Polypodiopsida</taxon>
        <taxon>Polypodiidae</taxon>
        <taxon>Polypodiales</taxon>
        <taxon>Pteridineae</taxon>
        <taxon>Pteridaceae</taxon>
        <taxon>Parkerioideae</taxon>
        <taxon>Ceratopteris</taxon>
    </lineage>
</organism>